<dbReference type="Proteomes" id="UP000886721">
    <property type="component" value="Unassembled WGS sequence"/>
</dbReference>
<accession>A0A9D1WWR1</accession>
<sequence length="65" mass="7405">MMEKKRITENVPGNLKNGLWVAAHFSRARSRADCEYPLTRKEHKALCFGGAFFLTTPQTTGFMIE</sequence>
<comment type="caution">
    <text evidence="1">The sequence shown here is derived from an EMBL/GenBank/DDBJ whole genome shotgun (WGS) entry which is preliminary data.</text>
</comment>
<reference evidence="1" key="2">
    <citation type="submission" date="2021-04" db="EMBL/GenBank/DDBJ databases">
        <authorList>
            <person name="Gilroy R."/>
        </authorList>
    </citation>
    <scope>NUCLEOTIDE SEQUENCE</scope>
    <source>
        <strain evidence="1">CHK191-13928</strain>
    </source>
</reference>
<dbReference type="EMBL" id="DXEM01000032">
    <property type="protein sequence ID" value="HIX68569.1"/>
    <property type="molecule type" value="Genomic_DNA"/>
</dbReference>
<protein>
    <submittedName>
        <fullName evidence="1">Uncharacterized protein</fullName>
    </submittedName>
</protein>
<gene>
    <name evidence="1" type="ORF">H9735_10685</name>
</gene>
<evidence type="ECO:0000313" key="1">
    <source>
        <dbReference type="EMBL" id="HIX68569.1"/>
    </source>
</evidence>
<proteinExistence type="predicted"/>
<evidence type="ECO:0000313" key="2">
    <source>
        <dbReference type="Proteomes" id="UP000886721"/>
    </source>
</evidence>
<dbReference type="AlphaFoldDB" id="A0A9D1WWR1"/>
<organism evidence="1 2">
    <name type="scientific">Candidatus Anaerostipes excrementavium</name>
    <dbReference type="NCBI Taxonomy" id="2838463"/>
    <lineage>
        <taxon>Bacteria</taxon>
        <taxon>Bacillati</taxon>
        <taxon>Bacillota</taxon>
        <taxon>Clostridia</taxon>
        <taxon>Lachnospirales</taxon>
        <taxon>Lachnospiraceae</taxon>
        <taxon>Anaerostipes</taxon>
    </lineage>
</organism>
<name>A0A9D1WWR1_9FIRM</name>
<reference evidence="1" key="1">
    <citation type="journal article" date="2021" name="PeerJ">
        <title>Extensive microbial diversity within the chicken gut microbiome revealed by metagenomics and culture.</title>
        <authorList>
            <person name="Gilroy R."/>
            <person name="Ravi A."/>
            <person name="Getino M."/>
            <person name="Pursley I."/>
            <person name="Horton D.L."/>
            <person name="Alikhan N.F."/>
            <person name="Baker D."/>
            <person name="Gharbi K."/>
            <person name="Hall N."/>
            <person name="Watson M."/>
            <person name="Adriaenssens E.M."/>
            <person name="Foster-Nyarko E."/>
            <person name="Jarju S."/>
            <person name="Secka A."/>
            <person name="Antonio M."/>
            <person name="Oren A."/>
            <person name="Chaudhuri R.R."/>
            <person name="La Ragione R."/>
            <person name="Hildebrand F."/>
            <person name="Pallen M.J."/>
        </authorList>
    </citation>
    <scope>NUCLEOTIDE SEQUENCE</scope>
    <source>
        <strain evidence="1">CHK191-13928</strain>
    </source>
</reference>